<gene>
    <name evidence="7" type="ORF">F0L74_24690</name>
</gene>
<evidence type="ECO:0000256" key="6">
    <source>
        <dbReference type="SAM" id="Phobius"/>
    </source>
</evidence>
<dbReference type="GO" id="GO:0016020">
    <property type="term" value="C:membrane"/>
    <property type="evidence" value="ECO:0007669"/>
    <property type="project" value="UniProtKB-SubCell"/>
</dbReference>
<dbReference type="PANTHER" id="PTHR30386">
    <property type="entry name" value="MEMBRANE FUSION SUBUNIT OF EMRAB-TOLC MULTIDRUG EFFLUX PUMP"/>
    <property type="match status" value="1"/>
</dbReference>
<comment type="caution">
    <text evidence="7">The sequence shown here is derived from an EMBL/GenBank/DDBJ whole genome shotgun (WGS) entry which is preliminary data.</text>
</comment>
<feature type="coiled-coil region" evidence="5">
    <location>
        <begin position="240"/>
        <end position="267"/>
    </location>
</feature>
<keyword evidence="8" id="KW-1185">Reference proteome</keyword>
<evidence type="ECO:0000313" key="7">
    <source>
        <dbReference type="EMBL" id="KAA2239403.1"/>
    </source>
</evidence>
<keyword evidence="2 6" id="KW-0812">Transmembrane</keyword>
<evidence type="ECO:0000256" key="5">
    <source>
        <dbReference type="SAM" id="Coils"/>
    </source>
</evidence>
<keyword evidence="3 6" id="KW-1133">Transmembrane helix</keyword>
<dbReference type="PRINTS" id="PR01490">
    <property type="entry name" value="RTXTOXIND"/>
</dbReference>
<evidence type="ECO:0000256" key="1">
    <source>
        <dbReference type="ARBA" id="ARBA00004167"/>
    </source>
</evidence>
<name>A0A5B2VIJ7_9BACT</name>
<evidence type="ECO:0000256" key="2">
    <source>
        <dbReference type="ARBA" id="ARBA00022692"/>
    </source>
</evidence>
<organism evidence="7 8">
    <name type="scientific">Chitinophaga agrisoli</name>
    <dbReference type="NCBI Taxonomy" id="2607653"/>
    <lineage>
        <taxon>Bacteria</taxon>
        <taxon>Pseudomonadati</taxon>
        <taxon>Bacteroidota</taxon>
        <taxon>Chitinophagia</taxon>
        <taxon>Chitinophagales</taxon>
        <taxon>Chitinophagaceae</taxon>
        <taxon>Chitinophaga</taxon>
    </lineage>
</organism>
<evidence type="ECO:0000256" key="3">
    <source>
        <dbReference type="ARBA" id="ARBA00022989"/>
    </source>
</evidence>
<evidence type="ECO:0000313" key="8">
    <source>
        <dbReference type="Proteomes" id="UP000324611"/>
    </source>
</evidence>
<evidence type="ECO:0000256" key="4">
    <source>
        <dbReference type="ARBA" id="ARBA00023136"/>
    </source>
</evidence>
<dbReference type="AlphaFoldDB" id="A0A5B2VIJ7"/>
<reference evidence="7 8" key="1">
    <citation type="submission" date="2019-09" db="EMBL/GenBank/DDBJ databases">
        <title>Chitinophaga ginsengihumi sp. nov., isolated from soil of ginseng rhizosphere.</title>
        <authorList>
            <person name="Lee J."/>
        </authorList>
    </citation>
    <scope>NUCLEOTIDE SEQUENCE [LARGE SCALE GENOMIC DNA]</scope>
    <source>
        <strain evidence="7 8">BN140078</strain>
    </source>
</reference>
<dbReference type="PANTHER" id="PTHR30386:SF26">
    <property type="entry name" value="TRANSPORT PROTEIN COMB"/>
    <property type="match status" value="1"/>
</dbReference>
<keyword evidence="4 6" id="KW-0472">Membrane</keyword>
<accession>A0A5B2VIJ7</accession>
<dbReference type="Gene3D" id="2.40.30.170">
    <property type="match status" value="1"/>
</dbReference>
<comment type="subcellular location">
    <subcellularLocation>
        <location evidence="1">Membrane</location>
        <topology evidence="1">Single-pass membrane protein</topology>
    </subcellularLocation>
</comment>
<dbReference type="RefSeq" id="WP_149840582.1">
    <property type="nucleotide sequence ID" value="NZ_VUOC01000004.1"/>
</dbReference>
<reference evidence="7 8" key="2">
    <citation type="submission" date="2019-09" db="EMBL/GenBank/DDBJ databases">
        <authorList>
            <person name="Jin C."/>
        </authorList>
    </citation>
    <scope>NUCLEOTIDE SEQUENCE [LARGE SCALE GENOMIC DNA]</scope>
    <source>
        <strain evidence="7 8">BN140078</strain>
    </source>
</reference>
<sequence>MQQELDLTAVHSEEVQDIIGRAPAWVIRRGNMVVLYIVLGILAGAWLIHYPDIVQAPVNISGSNPPVKMIAPSTGRIAELTKNDGEEVKEGEIIAVIDNPANTKDILELKKIVEQLDTTSDPQHKIASLSLPPHMQVGDIQDDYAALAQAIDNYRFFTDNSYYANKINVLKSQQLDNNEIRKSIQERAALLNDQLKLEKWKDSVNLELMKDKVIAPAEYHEISKNYMGQKMNNTDNYTSLLRNQQQLDEYEKNISDLQQQYKTEGKDVLLNVRNAVKRIKGLIANWEKQYLMQSQVTGKLFFFRIWKVNQYVSYGEPVFMVVPATQQYEIRAQLPVYRAGKIKPGQKVLIKLFEYPYEEFGMLPAQVERLTSVALDSTYTVQLRLEKGLTTTRNRTIQARPEITGMADIITNDRNILERIFEGVYGKLYER</sequence>
<protein>
    <submittedName>
        <fullName evidence="7">HlyD family efflux transporter periplasmic adaptor subunit</fullName>
    </submittedName>
</protein>
<dbReference type="Proteomes" id="UP000324611">
    <property type="component" value="Unassembled WGS sequence"/>
</dbReference>
<proteinExistence type="predicted"/>
<dbReference type="InterPro" id="IPR050739">
    <property type="entry name" value="MFP"/>
</dbReference>
<dbReference type="EMBL" id="VUOC01000004">
    <property type="protein sequence ID" value="KAA2239403.1"/>
    <property type="molecule type" value="Genomic_DNA"/>
</dbReference>
<keyword evidence="5" id="KW-0175">Coiled coil</keyword>
<feature type="transmembrane region" description="Helical" evidence="6">
    <location>
        <begin position="33"/>
        <end position="50"/>
    </location>
</feature>